<dbReference type="PANTHER" id="PTHR10773:SF19">
    <property type="match status" value="1"/>
</dbReference>
<dbReference type="InterPro" id="IPR038765">
    <property type="entry name" value="Papain-like_cys_pep_sf"/>
</dbReference>
<dbReference type="SUPFAM" id="SSF54001">
    <property type="entry name" value="Cysteine proteinases"/>
    <property type="match status" value="1"/>
</dbReference>
<feature type="compositionally biased region" description="Basic and acidic residues" evidence="1">
    <location>
        <begin position="475"/>
        <end position="491"/>
    </location>
</feature>
<dbReference type="EMBL" id="CACVKT020004375">
    <property type="protein sequence ID" value="CAC5389767.1"/>
    <property type="molecule type" value="Genomic_DNA"/>
</dbReference>
<evidence type="ECO:0000256" key="1">
    <source>
        <dbReference type="SAM" id="MobiDB-lite"/>
    </source>
</evidence>
<protein>
    <recommendedName>
        <fullName evidence="2">OTU domain-containing protein</fullName>
    </recommendedName>
</protein>
<reference evidence="3 4" key="1">
    <citation type="submission" date="2020-06" db="EMBL/GenBank/DDBJ databases">
        <authorList>
            <person name="Li R."/>
            <person name="Bekaert M."/>
        </authorList>
    </citation>
    <scope>NUCLEOTIDE SEQUENCE [LARGE SCALE GENOMIC DNA]</scope>
    <source>
        <strain evidence="4">wild</strain>
    </source>
</reference>
<feature type="compositionally biased region" description="Polar residues" evidence="1">
    <location>
        <begin position="464"/>
        <end position="474"/>
    </location>
</feature>
<dbReference type="InterPro" id="IPR003323">
    <property type="entry name" value="OTU_dom"/>
</dbReference>
<feature type="compositionally biased region" description="Low complexity" evidence="1">
    <location>
        <begin position="528"/>
        <end position="543"/>
    </location>
</feature>
<evidence type="ECO:0000313" key="3">
    <source>
        <dbReference type="EMBL" id="CAC5389767.1"/>
    </source>
</evidence>
<name>A0A6J8C4W3_MYTCO</name>
<feature type="domain" description="OTU" evidence="2">
    <location>
        <begin position="597"/>
        <end position="747"/>
    </location>
</feature>
<gene>
    <name evidence="3" type="ORF">MCOR_24905</name>
</gene>
<dbReference type="PROSITE" id="PS50802">
    <property type="entry name" value="OTU"/>
    <property type="match status" value="1"/>
</dbReference>
<feature type="region of interest" description="Disordered" evidence="1">
    <location>
        <begin position="807"/>
        <end position="828"/>
    </location>
</feature>
<dbReference type="PANTHER" id="PTHR10773">
    <property type="entry name" value="DNA-DIRECTED RNA POLYMERASES I, II, AND III SUBUNIT RPABC2"/>
    <property type="match status" value="1"/>
</dbReference>
<evidence type="ECO:0000313" key="4">
    <source>
        <dbReference type="Proteomes" id="UP000507470"/>
    </source>
</evidence>
<proteinExistence type="predicted"/>
<dbReference type="Gene3D" id="3.90.70.80">
    <property type="match status" value="1"/>
</dbReference>
<feature type="compositionally biased region" description="Polar residues" evidence="1">
    <location>
        <begin position="544"/>
        <end position="557"/>
    </location>
</feature>
<feature type="region of interest" description="Disordered" evidence="1">
    <location>
        <begin position="451"/>
        <end position="557"/>
    </location>
</feature>
<feature type="compositionally biased region" description="Basic and acidic residues" evidence="1">
    <location>
        <begin position="499"/>
        <end position="511"/>
    </location>
</feature>
<accession>A0A6J8C4W3</accession>
<evidence type="ECO:0000259" key="2">
    <source>
        <dbReference type="PROSITE" id="PS50802"/>
    </source>
</evidence>
<organism evidence="3 4">
    <name type="scientific">Mytilus coruscus</name>
    <name type="common">Sea mussel</name>
    <dbReference type="NCBI Taxonomy" id="42192"/>
    <lineage>
        <taxon>Eukaryota</taxon>
        <taxon>Metazoa</taxon>
        <taxon>Spiralia</taxon>
        <taxon>Lophotrochozoa</taxon>
        <taxon>Mollusca</taxon>
        <taxon>Bivalvia</taxon>
        <taxon>Autobranchia</taxon>
        <taxon>Pteriomorphia</taxon>
        <taxon>Mytilida</taxon>
        <taxon>Mytiloidea</taxon>
        <taxon>Mytilidae</taxon>
        <taxon>Mytilinae</taxon>
        <taxon>Mytilus</taxon>
    </lineage>
</organism>
<keyword evidence="4" id="KW-1185">Reference proteome</keyword>
<dbReference type="OrthoDB" id="6151511at2759"/>
<sequence length="1417" mass="159308">MSELNWSSDDEWTTTSLVLLATANTENNTGSSVEETRAVSRTSETTDTLLATTTIVLTPSTEDETTTRELNTNMIPGEATITAITETTTVDTTTTISTTNSADTIILLDAITTEGATNTNETATTNAENTTTDFATTNVPVTLMTDLTTTTTEATESASAMISAEAARIQNSTKEATDNTKTANTTAQNKTNKAVIAMTTAETISQDDIDTTQDISTKVVEMDTVSVITITDSANTITDTTSTACAMITTEATTTQSSTVTAETRTNTKAESCTIKATITTDEEISSAAAFTTEEAITMVEAPSMANAMKTAGTTTPAAPTNEELTANTEVAITTTLDTTTETAMANSAVNTTGESTVTEEASSMEITMTSQEATTTQSGSFALGLHYQRNTKRRRKKVKKLKQCVPHSMDWHIDSESSDDNIPLKQFQRKHDQKRATEEIGSELESIYESGDSFKPSKHDYNSSDSNLSTPTDDSAKRMDRLLSEKTETKAKRKKNQKDRQSKKINSKSDKNKRKPTLTPNENQLTGKGNSLNEKNNSNANNQEKIGTTKDNTTVSSEDIDLRRVMEISEQVATFNELATVHHEQRLDDLLFVNGLQRKPVSADGNCFFQSALPHIPNTYSVQSLRRTLCDHIIDNAKEYVGFFAVSDLSESFDEDISWIDFRTEIDELSVNGSWTNRAADLLPLALANWTGQTVKIFSSLSYQTILDITPSVKHSKNSSCEPITLAYLASTNNTIPEHYDACVKLGTAHKPSNANQLNQSDSCHEESEITENINREISNEEGPSIDNNHQSENSDLLYTCVQIGTPEKPKRKRGRPKGTPPRKALNFITPPKKKLFRKRKAMPETWKKNIRKKLRLSGKEYISVKGNTIKEKTLKLKDCSNCTFKCSLNVKDEQRLQIFQAFWSLENNERKKDFIVTNTIQKKTRTYIDEGNELVKKKRNVHRSYSFKLDGEQITVCKKIFLMTLGISESFADHALQNQLGGVFVGKDKRGKHEPHNKTPKNALEMVRKHIESFPVVEGHYTRKDSNRKYLGADLNNTRMYQLYLEHYKEELPEKEIVSQAVYRKEFSEEYNFSFHVPKKDQCALCVSYYQDKENDTLTPQVKEAFSKHQERKIKAREEKREDKEKAKNSKELFVATFDLQAVLQTPCSLVSQLYYMRKLSCYNLSIYNLANNNATCYLWSEIDAQRGSCEIATCLYLQLLSLPSSTKHVIFYSDACSGQNRNQFTATYLLYAVTNHPSIDTIDHKFLESGHTQMECDSMHSAIEFAKKKTEIYVPQQWATVVRMARRKDPYMVVPLKFGDIYNFKELTKKTMKYRKDDITGEKVNWLHIKWLRYTKAYPDSIQFKNDFDKDFRILKVSATSKRGRQTGDNVLPKKYTSRQQISAAKKKDLVCVKRALLQVNTMTFTSPCHQIAT</sequence>
<dbReference type="Proteomes" id="UP000507470">
    <property type="component" value="Unassembled WGS sequence"/>
</dbReference>